<organism evidence="2 3">
    <name type="scientific">Kibdelosporangium phytohabitans</name>
    <dbReference type="NCBI Taxonomy" id="860235"/>
    <lineage>
        <taxon>Bacteria</taxon>
        <taxon>Bacillati</taxon>
        <taxon>Actinomycetota</taxon>
        <taxon>Actinomycetes</taxon>
        <taxon>Pseudonocardiales</taxon>
        <taxon>Pseudonocardiaceae</taxon>
        <taxon>Kibdelosporangium</taxon>
    </lineage>
</organism>
<dbReference type="KEGG" id="kphy:AOZ06_17010"/>
<reference evidence="2 3" key="1">
    <citation type="submission" date="2015-07" db="EMBL/GenBank/DDBJ databases">
        <title>Genome sequencing of Kibdelosporangium phytohabitans.</title>
        <authorList>
            <person name="Qin S."/>
            <person name="Xing K."/>
        </authorList>
    </citation>
    <scope>NUCLEOTIDE SEQUENCE [LARGE SCALE GENOMIC DNA]</scope>
    <source>
        <strain evidence="2 3">KLBMP1111</strain>
    </source>
</reference>
<protein>
    <submittedName>
        <fullName evidence="2">Uncharacterized protein</fullName>
    </submittedName>
</protein>
<proteinExistence type="predicted"/>
<evidence type="ECO:0000313" key="3">
    <source>
        <dbReference type="Proteomes" id="UP000063699"/>
    </source>
</evidence>
<sequence length="399" mass="42545">MIAVRGTGQWWAWAASRVMPVGTRPGGGTGAPEPRSPGPTTVHIEHSGTARNIAQAGQIHGGVHFHDGDRPAPPPDDSAWLRSCWEIVARAGANAEMRYLSRPGESRLDGFLIVRAGGVDRDTAERQALAVRAGLGVLPSRLAAAPVTETALTHRVLEPFQPHSDGIVEVRKRLTAQRTSRDDARHPWLTAITPLTYQRQHWDSLWSELAGLPFPAMLSVGVAPYRIGPGLRSHLATRAADLARLARQGPPPTGVWSVPRPADEFAVTAHALVSDAARRYTDRAFLLRVSVAAEQPLAGLLGELVADTISARGDSHGFAAATPAVVRPEPMDVPTAWNNVTALNFAPLAAYDQGNAPEAIGDLERVLGSIVDLGEAAAAFRLPYRSAGKPSLFAVHPGR</sequence>
<name>A0A0N9I1S4_9PSEU</name>
<feature type="region of interest" description="Disordered" evidence="1">
    <location>
        <begin position="21"/>
        <end position="41"/>
    </location>
</feature>
<dbReference type="Proteomes" id="UP000063699">
    <property type="component" value="Chromosome"/>
</dbReference>
<dbReference type="EMBL" id="CP012752">
    <property type="protein sequence ID" value="ALG08381.1"/>
    <property type="molecule type" value="Genomic_DNA"/>
</dbReference>
<accession>A0A0N9I1S4</accession>
<keyword evidence="3" id="KW-1185">Reference proteome</keyword>
<dbReference type="AlphaFoldDB" id="A0A0N9I1S4"/>
<evidence type="ECO:0000256" key="1">
    <source>
        <dbReference type="SAM" id="MobiDB-lite"/>
    </source>
</evidence>
<evidence type="ECO:0000313" key="2">
    <source>
        <dbReference type="EMBL" id="ALG08381.1"/>
    </source>
</evidence>
<dbReference type="STRING" id="860235.AOZ06_17010"/>
<gene>
    <name evidence="2" type="ORF">AOZ06_17010</name>
</gene>